<feature type="non-terminal residue" evidence="1">
    <location>
        <position position="1"/>
    </location>
</feature>
<sequence>NVPAALFIRFLQEHCSERVDCDIDASAAAAFYSTTGNGTAGYSQLSFPLVNSSEQEEVLPPAHCTALGSHFLIWNAPYLSVWELLYLNGDGKTVTQVK</sequence>
<organism evidence="1 2">
    <name type="scientific">Sphagnum jensenii</name>
    <dbReference type="NCBI Taxonomy" id="128206"/>
    <lineage>
        <taxon>Eukaryota</taxon>
        <taxon>Viridiplantae</taxon>
        <taxon>Streptophyta</taxon>
        <taxon>Embryophyta</taxon>
        <taxon>Bryophyta</taxon>
        <taxon>Sphagnophytina</taxon>
        <taxon>Sphagnopsida</taxon>
        <taxon>Sphagnales</taxon>
        <taxon>Sphagnaceae</taxon>
        <taxon>Sphagnum</taxon>
    </lineage>
</organism>
<dbReference type="EMBL" id="OZ020099">
    <property type="protein sequence ID" value="CAK9272283.1"/>
    <property type="molecule type" value="Genomic_DNA"/>
</dbReference>
<gene>
    <name evidence="1" type="ORF">CSSPJE1EN1_LOCUS17761</name>
</gene>
<accession>A0ABP0WZK5</accession>
<proteinExistence type="predicted"/>
<protein>
    <submittedName>
        <fullName evidence="1">Uncharacterized protein</fullName>
    </submittedName>
</protein>
<dbReference type="Proteomes" id="UP001497444">
    <property type="component" value="Chromosome 4"/>
</dbReference>
<name>A0ABP0WZK5_9BRYO</name>
<evidence type="ECO:0000313" key="1">
    <source>
        <dbReference type="EMBL" id="CAK9272283.1"/>
    </source>
</evidence>
<reference evidence="1" key="1">
    <citation type="submission" date="2024-02" db="EMBL/GenBank/DDBJ databases">
        <authorList>
            <consortium name="ELIXIR-Norway"/>
            <consortium name="Elixir Norway"/>
        </authorList>
    </citation>
    <scope>NUCLEOTIDE SEQUENCE</scope>
</reference>
<evidence type="ECO:0000313" key="2">
    <source>
        <dbReference type="Proteomes" id="UP001497444"/>
    </source>
</evidence>
<keyword evidence="2" id="KW-1185">Reference proteome</keyword>